<dbReference type="InterPro" id="IPR036465">
    <property type="entry name" value="vWFA_dom_sf"/>
</dbReference>
<evidence type="ECO:0000313" key="6">
    <source>
        <dbReference type="EMBL" id="CAL1164679.1"/>
    </source>
</evidence>
<feature type="domain" description="VWFA" evidence="4">
    <location>
        <begin position="1056"/>
        <end position="1230"/>
    </location>
</feature>
<dbReference type="InterPro" id="IPR029062">
    <property type="entry name" value="Class_I_gatase-like"/>
</dbReference>
<feature type="compositionally biased region" description="Basic and acidic residues" evidence="2">
    <location>
        <begin position="405"/>
        <end position="417"/>
    </location>
</feature>
<accession>A0A9P1DJ53</accession>
<feature type="compositionally biased region" description="Basic and acidic residues" evidence="2">
    <location>
        <begin position="384"/>
        <end position="395"/>
    </location>
</feature>
<dbReference type="Gene3D" id="3.40.50.880">
    <property type="match status" value="2"/>
</dbReference>
<comment type="caution">
    <text evidence="5">The sequence shown here is derived from an EMBL/GenBank/DDBJ whole genome shotgun (WGS) entry which is preliminary data.</text>
</comment>
<keyword evidence="3" id="KW-1133">Transmembrane helix</keyword>
<feature type="transmembrane region" description="Helical" evidence="3">
    <location>
        <begin position="640"/>
        <end position="659"/>
    </location>
</feature>
<dbReference type="PANTHER" id="PTHR37947">
    <property type="entry name" value="BLL2462 PROTEIN"/>
    <property type="match status" value="1"/>
</dbReference>
<dbReference type="SUPFAM" id="SSF53300">
    <property type="entry name" value="vWA-like"/>
    <property type="match status" value="2"/>
</dbReference>
<evidence type="ECO:0000259" key="4">
    <source>
        <dbReference type="PROSITE" id="PS50234"/>
    </source>
</evidence>
<dbReference type="Pfam" id="PF00092">
    <property type="entry name" value="VWA"/>
    <property type="match status" value="1"/>
</dbReference>
<dbReference type="Pfam" id="PF13519">
    <property type="entry name" value="VWA_2"/>
    <property type="match status" value="1"/>
</dbReference>
<evidence type="ECO:0000313" key="8">
    <source>
        <dbReference type="Proteomes" id="UP001152797"/>
    </source>
</evidence>
<sequence>MASATGWTEVAVMGGLRGWRSRSAGIRVRKMRTMSKTLTIARSARRRRQLRTLLRTFGLGMLFASFATGAAALVDRGFALGLAWPVLAAPGALTLLGFVTPALLRREPLERATIELDQNLGLADRVTTGVAFAGLDDAGPFETLAQRDAEAAAEAARLREGVPVRATRVHHWWPLTTAAAVALAVWLPALAPRGAAQRVETAAQRQERSEAQEQISSALEDAALALEEQPELFSEQTRRELEALERIEEELAFQNADPEEARAQAAEALADAAEEIEQLAQADERAVDATSDRFERAGGAEDPLGDALAEGDFARAADELAALEESLAGATPEERERLGERLREVAENIDTSDADQPPTAEERLAQEGIDPALAEEIAAQDDGEAVRERLEREGADPIEAQRIAEQLRQDAQEREAQEQAQRNAQEFREALEQAAGQCENPGEASGENPSAPPGEQGEPNAGEQGGDQGGDAATQGGAEERPGQPEQQGQPGASGLQEAQRLARELQEQGDSAGAGETLAERLREQANGISQRPSSGDGSAPEAGVGSAPPTRTTPPPPNRSLQTDSVNARRGADSTRVTQEIEARGPALPERRATSEQAERTLREAAPSAERAIESQGVPARYREMVRPVMSVRFDQPAWLLVALLAIPALVIALRWLRGMSRWRAWSCALARATLLVLVAAALAGASAVRTSERIAVIALVDVSDSLRRDAAGDALGRARAWIGALAQTMDPDDFLGVAAFSGRAVAVAAPARGGLEADDLTLDLDLGDATDLAGAIELAAAMAPPDAVARVVIFSDGVETAGEALASATALATVRVDAVPVEYRVGSDVIVERVLAPQQAVRESSVPVRVTLRSAREVAGSLLLKRNNEFIDLNGDAEGLGLRLTLRAGENTVLRDVPLGDGGVHQLEVFFDPDDPGLDAVSANNSAGAVVITPGRGRALHIDGAEGGGGRALAGVLRDAGFEVTGVAPEEAPTGLLELHAYDLVVLHDVAADQTPRAAHAALASYAQRLGGGLLVVGGPESLGAGGWNGTPLEPVLPVKLDLPEDLIVPSAAIVMVLDSSGSMSSRVMGGSRSQQEIANEAAALAAQTLDRTDLVGAIGFADGPYTVVPLGPNRDPDANGQRLRSISSGGGTNMYPAIREAGEWLLAADAEVKHIIVLSDGQSSGNAESGVEHAERMRESGLSITTIAVGDGADHVTLQRIAQAGGGEFYAVSNPNLLPRIFVREIRIVRKPLVREEPFTPMLLPSGSPITSGLGALPALQGLVLTQQRPEPEITLAMATGSGEPVLAHWNTGLGRVAVFTSDAHNWASGWLGWPGFRAMWTQAARYAARPPMSRDAELGVALEGDTLSLRLDAADDDGAPINLLRVPAVVYTPDGKSVSVELAQTGPGLYEASVPASASGTYVVAATPRRGEQALAPSLVGVSKPAGLELRSLESNAPRLAQIAEATGGGVYDLDDPARASEIWDRSSVEPVAAATPLWPLLLLWALGVYMVDIATRRVAWDRLLRREVATARRLTEGAQGTTAAAWKAAKRRTEPTPPSAPAEAPAPAAGGGELAARRRRVENAIRQTSGEAPGSPDVREPGGEAEADARSGLLAAKRRASRRFDEHEET</sequence>
<evidence type="ECO:0000256" key="2">
    <source>
        <dbReference type="SAM" id="MobiDB-lite"/>
    </source>
</evidence>
<evidence type="ECO:0000256" key="1">
    <source>
        <dbReference type="SAM" id="Coils"/>
    </source>
</evidence>
<protein>
    <submittedName>
        <fullName evidence="7">VWA domain-containing protein</fullName>
    </submittedName>
</protein>
<feature type="transmembrane region" description="Helical" evidence="3">
    <location>
        <begin position="671"/>
        <end position="691"/>
    </location>
</feature>
<dbReference type="Proteomes" id="UP001152797">
    <property type="component" value="Unassembled WGS sequence"/>
</dbReference>
<feature type="region of interest" description="Disordered" evidence="2">
    <location>
        <begin position="346"/>
        <end position="615"/>
    </location>
</feature>
<dbReference type="PROSITE" id="PS50234">
    <property type="entry name" value="VWFA"/>
    <property type="match status" value="1"/>
</dbReference>
<feature type="compositionally biased region" description="Polar residues" evidence="2">
    <location>
        <begin position="528"/>
        <end position="538"/>
    </location>
</feature>
<dbReference type="InterPro" id="IPR002035">
    <property type="entry name" value="VWF_A"/>
</dbReference>
<evidence type="ECO:0000313" key="5">
    <source>
        <dbReference type="EMBL" id="CAI4011304.1"/>
    </source>
</evidence>
<dbReference type="SUPFAM" id="SSF52317">
    <property type="entry name" value="Class I glutamine amidotransferase-like"/>
    <property type="match status" value="1"/>
</dbReference>
<organism evidence="5">
    <name type="scientific">Cladocopium goreaui</name>
    <dbReference type="NCBI Taxonomy" id="2562237"/>
    <lineage>
        <taxon>Eukaryota</taxon>
        <taxon>Sar</taxon>
        <taxon>Alveolata</taxon>
        <taxon>Dinophyceae</taxon>
        <taxon>Suessiales</taxon>
        <taxon>Symbiodiniaceae</taxon>
        <taxon>Cladocopium</taxon>
    </lineage>
</organism>
<evidence type="ECO:0000256" key="3">
    <source>
        <dbReference type="SAM" id="Phobius"/>
    </source>
</evidence>
<dbReference type="Gene3D" id="3.40.50.410">
    <property type="entry name" value="von Willebrand factor, type A domain"/>
    <property type="match status" value="1"/>
</dbReference>
<keyword evidence="8" id="KW-1185">Reference proteome</keyword>
<gene>
    <name evidence="5" type="ORF">C1SCF055_LOCUS36482</name>
</gene>
<evidence type="ECO:0000313" key="7">
    <source>
        <dbReference type="EMBL" id="CAL4798616.1"/>
    </source>
</evidence>
<feature type="compositionally biased region" description="Low complexity" evidence="2">
    <location>
        <begin position="484"/>
        <end position="493"/>
    </location>
</feature>
<reference evidence="5" key="1">
    <citation type="submission" date="2022-10" db="EMBL/GenBank/DDBJ databases">
        <authorList>
            <person name="Chen Y."/>
            <person name="Dougan E. K."/>
            <person name="Chan C."/>
            <person name="Rhodes N."/>
            <person name="Thang M."/>
        </authorList>
    </citation>
    <scope>NUCLEOTIDE SEQUENCE</scope>
</reference>
<dbReference type="SMART" id="SM00327">
    <property type="entry name" value="VWA"/>
    <property type="match status" value="2"/>
</dbReference>
<dbReference type="PANTHER" id="PTHR37947:SF2">
    <property type="entry name" value="VON WILLEBRAND FACTOR TYPE A"/>
    <property type="match status" value="1"/>
</dbReference>
<dbReference type="EMBL" id="CAMXCT030005074">
    <property type="protein sequence ID" value="CAL4798616.1"/>
    <property type="molecule type" value="Genomic_DNA"/>
</dbReference>
<feature type="compositionally biased region" description="Low complexity" evidence="2">
    <location>
        <begin position="1523"/>
        <end position="1533"/>
    </location>
</feature>
<feature type="transmembrane region" description="Helical" evidence="3">
    <location>
        <begin position="52"/>
        <end position="74"/>
    </location>
</feature>
<feature type="region of interest" description="Disordered" evidence="2">
    <location>
        <begin position="1521"/>
        <end position="1616"/>
    </location>
</feature>
<name>A0A9P1DJ53_9DINO</name>
<dbReference type="EMBL" id="CAMXCT010005074">
    <property type="protein sequence ID" value="CAI4011304.1"/>
    <property type="molecule type" value="Genomic_DNA"/>
</dbReference>
<feature type="transmembrane region" description="Helical" evidence="3">
    <location>
        <begin position="80"/>
        <end position="104"/>
    </location>
</feature>
<keyword evidence="3" id="KW-0472">Membrane</keyword>
<keyword evidence="1" id="KW-0175">Coiled coil</keyword>
<feature type="coiled-coil region" evidence="1">
    <location>
        <begin position="208"/>
        <end position="286"/>
    </location>
</feature>
<keyword evidence="3" id="KW-0812">Transmembrane</keyword>
<feature type="compositionally biased region" description="Basic and acidic residues" evidence="2">
    <location>
        <begin position="581"/>
        <end position="605"/>
    </location>
</feature>
<proteinExistence type="predicted"/>
<feature type="transmembrane region" description="Helical" evidence="3">
    <location>
        <begin position="172"/>
        <end position="191"/>
    </location>
</feature>
<reference evidence="6" key="2">
    <citation type="submission" date="2024-04" db="EMBL/GenBank/DDBJ databases">
        <authorList>
            <person name="Chen Y."/>
            <person name="Shah S."/>
            <person name="Dougan E. K."/>
            <person name="Thang M."/>
            <person name="Chan C."/>
        </authorList>
    </citation>
    <scope>NUCLEOTIDE SEQUENCE [LARGE SCALE GENOMIC DNA]</scope>
</reference>
<dbReference type="CDD" id="cd00198">
    <property type="entry name" value="vWFA"/>
    <property type="match status" value="1"/>
</dbReference>
<dbReference type="EMBL" id="CAMXCT020005074">
    <property type="protein sequence ID" value="CAL1164679.1"/>
    <property type="molecule type" value="Genomic_DNA"/>
</dbReference>